<proteinExistence type="predicted"/>
<accession>A0A1H1R4J6</accession>
<keyword evidence="2" id="KW-1185">Reference proteome</keyword>
<dbReference type="Proteomes" id="UP000243904">
    <property type="component" value="Chromosome I"/>
</dbReference>
<dbReference type="AlphaFoldDB" id="A0A1H1R4J6"/>
<gene>
    <name evidence="1" type="ORF">SAMN05444158_1648</name>
</gene>
<organism evidence="1 2">
    <name type="scientific">Bradyrhizobium canariense</name>
    <dbReference type="NCBI Taxonomy" id="255045"/>
    <lineage>
        <taxon>Bacteria</taxon>
        <taxon>Pseudomonadati</taxon>
        <taxon>Pseudomonadota</taxon>
        <taxon>Alphaproteobacteria</taxon>
        <taxon>Hyphomicrobiales</taxon>
        <taxon>Nitrobacteraceae</taxon>
        <taxon>Bradyrhizobium</taxon>
    </lineage>
</organism>
<sequence length="54" mass="6197">MAGDAGLVNARIFHDVANLTFTRTQRLDDAATRWIRDSLKGIYMHHYVYVSLCI</sequence>
<dbReference type="EMBL" id="LT629750">
    <property type="protein sequence ID" value="SDS30632.1"/>
    <property type="molecule type" value="Genomic_DNA"/>
</dbReference>
<name>A0A1H1R4J6_9BRAD</name>
<protein>
    <submittedName>
        <fullName evidence="1">Uncharacterized protein</fullName>
    </submittedName>
</protein>
<evidence type="ECO:0000313" key="1">
    <source>
        <dbReference type="EMBL" id="SDS30632.1"/>
    </source>
</evidence>
<evidence type="ECO:0000313" key="2">
    <source>
        <dbReference type="Proteomes" id="UP000243904"/>
    </source>
</evidence>
<reference evidence="2" key="1">
    <citation type="submission" date="2016-10" db="EMBL/GenBank/DDBJ databases">
        <authorList>
            <person name="Varghese N."/>
            <person name="Submissions S."/>
        </authorList>
    </citation>
    <scope>NUCLEOTIDE SEQUENCE [LARGE SCALE GENOMIC DNA]</scope>
    <source>
        <strain evidence="2">GAS369</strain>
    </source>
</reference>